<dbReference type="InterPro" id="IPR001388">
    <property type="entry name" value="Synaptobrevin-like"/>
</dbReference>
<keyword evidence="5" id="KW-1185">Reference proteome</keyword>
<evidence type="ECO:0000256" key="2">
    <source>
        <dbReference type="SAM" id="MobiDB-lite"/>
    </source>
</evidence>
<comment type="caution">
    <text evidence="4">The sequence shown here is derived from an EMBL/GenBank/DDBJ whole genome shotgun (WGS) entry which is preliminary data.</text>
</comment>
<protein>
    <recommendedName>
        <fullName evidence="3">V-SNARE coiled-coil homology domain-containing protein</fullName>
    </recommendedName>
</protein>
<feature type="region of interest" description="Disordered" evidence="2">
    <location>
        <begin position="107"/>
        <end position="158"/>
    </location>
</feature>
<dbReference type="Pfam" id="PF00957">
    <property type="entry name" value="Synaptobrevin"/>
    <property type="match status" value="1"/>
</dbReference>
<feature type="domain" description="V-SNARE coiled-coil homology" evidence="3">
    <location>
        <begin position="55"/>
        <end position="116"/>
    </location>
</feature>
<gene>
    <name evidence="4" type="ORF">DC041_0006642</name>
</gene>
<sequence>MIDQQVVVGFKPSLYEYNHWCSCIGTHNSTRMSADAGATNVANGGTPQPRPQNKRLQQTQAQVDEVVDIMRVNMEKVLERDAKLSQLDDRADEYNHWCSCIGTHNSTRMKQEAAPAPTALPPPVQHAAPNSQSQKQPLKHEASHRRRREASMFGTTPQ</sequence>
<dbReference type="InterPro" id="IPR016444">
    <property type="entry name" value="Synaptobrevin/VAMP"/>
</dbReference>
<evidence type="ECO:0000259" key="3">
    <source>
        <dbReference type="PROSITE" id="PS50892"/>
    </source>
</evidence>
<evidence type="ECO:0000313" key="5">
    <source>
        <dbReference type="Proteomes" id="UP000290809"/>
    </source>
</evidence>
<dbReference type="PROSITE" id="PS50892">
    <property type="entry name" value="V_SNARE"/>
    <property type="match status" value="1"/>
</dbReference>
<dbReference type="Proteomes" id="UP000290809">
    <property type="component" value="Unassembled WGS sequence"/>
</dbReference>
<name>A0A430Q4C4_SCHBO</name>
<proteinExistence type="predicted"/>
<dbReference type="Gene3D" id="1.20.5.110">
    <property type="match status" value="1"/>
</dbReference>
<dbReference type="InterPro" id="IPR042855">
    <property type="entry name" value="V_SNARE_CC"/>
</dbReference>
<evidence type="ECO:0000313" key="4">
    <source>
        <dbReference type="EMBL" id="RTG82549.1"/>
    </source>
</evidence>
<dbReference type="EMBL" id="QMKO01002786">
    <property type="protein sequence ID" value="RTG82549.1"/>
    <property type="molecule type" value="Genomic_DNA"/>
</dbReference>
<dbReference type="SUPFAM" id="SSF58038">
    <property type="entry name" value="SNARE fusion complex"/>
    <property type="match status" value="1"/>
</dbReference>
<dbReference type="PANTHER" id="PTHR45701">
    <property type="entry name" value="SYNAPTOBREVIN FAMILY MEMBER"/>
    <property type="match status" value="1"/>
</dbReference>
<dbReference type="PROSITE" id="PS00417">
    <property type="entry name" value="SYNAPTOBREVIN"/>
    <property type="match status" value="1"/>
</dbReference>
<accession>A0A430Q4C4</accession>
<keyword evidence="1" id="KW-0175">Coiled coil</keyword>
<dbReference type="STRING" id="6184.A0A430Q4C4"/>
<dbReference type="GO" id="GO:0016192">
    <property type="term" value="P:vesicle-mediated transport"/>
    <property type="evidence" value="ECO:0007669"/>
    <property type="project" value="InterPro"/>
</dbReference>
<dbReference type="AlphaFoldDB" id="A0A430Q4C4"/>
<reference evidence="4 5" key="1">
    <citation type="journal article" date="2019" name="PLoS Pathog.">
        <title>Genome sequence of the bovine parasite Schistosoma bovis Tanzania.</title>
        <authorList>
            <person name="Oey H."/>
            <person name="Zakrzewski M."/>
            <person name="Gobert G."/>
            <person name="Gravermann K."/>
            <person name="Stoye J."/>
            <person name="Jones M."/>
            <person name="Mcmanus D."/>
            <person name="Krause L."/>
        </authorList>
    </citation>
    <scope>NUCLEOTIDE SEQUENCE [LARGE SCALE GENOMIC DNA]</scope>
    <source>
        <strain evidence="4 5">TAN1997</strain>
    </source>
</reference>
<organism evidence="4 5">
    <name type="scientific">Schistosoma bovis</name>
    <name type="common">Blood fluke</name>
    <dbReference type="NCBI Taxonomy" id="6184"/>
    <lineage>
        <taxon>Eukaryota</taxon>
        <taxon>Metazoa</taxon>
        <taxon>Spiralia</taxon>
        <taxon>Lophotrochozoa</taxon>
        <taxon>Platyhelminthes</taxon>
        <taxon>Trematoda</taxon>
        <taxon>Digenea</taxon>
        <taxon>Strigeidida</taxon>
        <taxon>Schistosomatoidea</taxon>
        <taxon>Schistosomatidae</taxon>
        <taxon>Schistosoma</taxon>
    </lineage>
</organism>
<dbReference type="PRINTS" id="PR00219">
    <property type="entry name" value="SYNAPTOBREVN"/>
</dbReference>
<evidence type="ECO:0000256" key="1">
    <source>
        <dbReference type="PROSITE-ProRule" id="PRU00290"/>
    </source>
</evidence>
<dbReference type="GO" id="GO:0016020">
    <property type="term" value="C:membrane"/>
    <property type="evidence" value="ECO:0007669"/>
    <property type="project" value="InterPro"/>
</dbReference>
<feature type="region of interest" description="Disordered" evidence="2">
    <location>
        <begin position="36"/>
        <end position="60"/>
    </location>
</feature>